<proteinExistence type="predicted"/>
<dbReference type="Gene3D" id="3.50.50.60">
    <property type="entry name" value="FAD/NAD(P)-binding domain"/>
    <property type="match status" value="2"/>
</dbReference>
<dbReference type="EMBL" id="MU864928">
    <property type="protein sequence ID" value="KAK4467205.1"/>
    <property type="molecule type" value="Genomic_DNA"/>
</dbReference>
<organism evidence="3 4">
    <name type="scientific">Cladorrhinum samala</name>
    <dbReference type="NCBI Taxonomy" id="585594"/>
    <lineage>
        <taxon>Eukaryota</taxon>
        <taxon>Fungi</taxon>
        <taxon>Dikarya</taxon>
        <taxon>Ascomycota</taxon>
        <taxon>Pezizomycotina</taxon>
        <taxon>Sordariomycetes</taxon>
        <taxon>Sordariomycetidae</taxon>
        <taxon>Sordariales</taxon>
        <taxon>Podosporaceae</taxon>
        <taxon>Cladorrhinum</taxon>
    </lineage>
</organism>
<reference evidence="3" key="2">
    <citation type="submission" date="2023-06" db="EMBL/GenBank/DDBJ databases">
        <authorList>
            <consortium name="Lawrence Berkeley National Laboratory"/>
            <person name="Mondo S.J."/>
            <person name="Hensen N."/>
            <person name="Bonometti L."/>
            <person name="Westerberg I."/>
            <person name="Brannstrom I.O."/>
            <person name="Guillou S."/>
            <person name="Cros-Aarteil S."/>
            <person name="Calhoun S."/>
            <person name="Haridas S."/>
            <person name="Kuo A."/>
            <person name="Pangilinan J."/>
            <person name="Riley R."/>
            <person name="Labutti K."/>
            <person name="Andreopoulos B."/>
            <person name="Lipzen A."/>
            <person name="Chen C."/>
            <person name="Yanf M."/>
            <person name="Daum C."/>
            <person name="Ng V."/>
            <person name="Clum A."/>
            <person name="Steindorff A."/>
            <person name="Ohm R."/>
            <person name="Martin F."/>
            <person name="Silar P."/>
            <person name="Natvig D."/>
            <person name="Lalanne C."/>
            <person name="Gautier V."/>
            <person name="Ament-Velasquez S.L."/>
            <person name="Kruys A."/>
            <person name="Hutchinson M.I."/>
            <person name="Powell A.J."/>
            <person name="Barry K."/>
            <person name="Miller A.N."/>
            <person name="Grigoriev I.V."/>
            <person name="Debuchy R."/>
            <person name="Gladieux P."/>
            <person name="Thoren M.H."/>
            <person name="Johannesson H."/>
        </authorList>
    </citation>
    <scope>NUCLEOTIDE SEQUENCE</scope>
    <source>
        <strain evidence="3">PSN324</strain>
    </source>
</reference>
<dbReference type="Gene3D" id="3.90.660.10">
    <property type="match status" value="1"/>
</dbReference>
<dbReference type="PANTHER" id="PTHR10742:SF410">
    <property type="entry name" value="LYSINE-SPECIFIC HISTONE DEMETHYLASE 2"/>
    <property type="match status" value="1"/>
</dbReference>
<dbReference type="AlphaFoldDB" id="A0AAV9I5M6"/>
<comment type="caution">
    <text evidence="3">The sequence shown here is derived from an EMBL/GenBank/DDBJ whole genome shotgun (WGS) entry which is preliminary data.</text>
</comment>
<accession>A0AAV9I5M6</accession>
<evidence type="ECO:0000259" key="2">
    <source>
        <dbReference type="Pfam" id="PF01593"/>
    </source>
</evidence>
<dbReference type="PANTHER" id="PTHR10742">
    <property type="entry name" value="FLAVIN MONOAMINE OXIDASE"/>
    <property type="match status" value="1"/>
</dbReference>
<feature type="domain" description="Amine oxidase" evidence="2">
    <location>
        <begin position="177"/>
        <end position="446"/>
    </location>
</feature>
<dbReference type="Proteomes" id="UP001321749">
    <property type="component" value="Unassembled WGS sequence"/>
</dbReference>
<feature type="signal peptide" evidence="1">
    <location>
        <begin position="1"/>
        <end position="19"/>
    </location>
</feature>
<dbReference type="SUPFAM" id="SSF51905">
    <property type="entry name" value="FAD/NAD(P)-binding domain"/>
    <property type="match status" value="1"/>
</dbReference>
<dbReference type="SUPFAM" id="SSF54373">
    <property type="entry name" value="FAD-linked reductases, C-terminal domain"/>
    <property type="match status" value="1"/>
</dbReference>
<keyword evidence="1" id="KW-0732">Signal</keyword>
<dbReference type="InterPro" id="IPR036188">
    <property type="entry name" value="FAD/NAD-bd_sf"/>
</dbReference>
<keyword evidence="4" id="KW-1185">Reference proteome</keyword>
<dbReference type="InterPro" id="IPR002937">
    <property type="entry name" value="Amino_oxidase"/>
</dbReference>
<feature type="domain" description="Amine oxidase" evidence="2">
    <location>
        <begin position="466"/>
        <end position="626"/>
    </location>
</feature>
<gene>
    <name evidence="3" type="ORF">QBC42DRAFT_335278</name>
</gene>
<evidence type="ECO:0000256" key="1">
    <source>
        <dbReference type="SAM" id="SignalP"/>
    </source>
</evidence>
<dbReference type="InterPro" id="IPR050281">
    <property type="entry name" value="Flavin_monoamine_oxidase"/>
</dbReference>
<feature type="chain" id="PRO_5043922717" evidence="1">
    <location>
        <begin position="20"/>
        <end position="651"/>
    </location>
</feature>
<evidence type="ECO:0000313" key="4">
    <source>
        <dbReference type="Proteomes" id="UP001321749"/>
    </source>
</evidence>
<protein>
    <submittedName>
        <fullName evidence="3">L-amino-acid oxidase</fullName>
    </submittedName>
</protein>
<dbReference type="Pfam" id="PF01593">
    <property type="entry name" value="Amino_oxidase"/>
    <property type="match status" value="2"/>
</dbReference>
<reference evidence="3" key="1">
    <citation type="journal article" date="2023" name="Mol. Phylogenet. Evol.">
        <title>Genome-scale phylogeny and comparative genomics of the fungal order Sordariales.</title>
        <authorList>
            <person name="Hensen N."/>
            <person name="Bonometti L."/>
            <person name="Westerberg I."/>
            <person name="Brannstrom I.O."/>
            <person name="Guillou S."/>
            <person name="Cros-Aarteil S."/>
            <person name="Calhoun S."/>
            <person name="Haridas S."/>
            <person name="Kuo A."/>
            <person name="Mondo S."/>
            <person name="Pangilinan J."/>
            <person name="Riley R."/>
            <person name="LaButti K."/>
            <person name="Andreopoulos B."/>
            <person name="Lipzen A."/>
            <person name="Chen C."/>
            <person name="Yan M."/>
            <person name="Daum C."/>
            <person name="Ng V."/>
            <person name="Clum A."/>
            <person name="Steindorff A."/>
            <person name="Ohm R.A."/>
            <person name="Martin F."/>
            <person name="Silar P."/>
            <person name="Natvig D.O."/>
            <person name="Lalanne C."/>
            <person name="Gautier V."/>
            <person name="Ament-Velasquez S.L."/>
            <person name="Kruys A."/>
            <person name="Hutchinson M.I."/>
            <person name="Powell A.J."/>
            <person name="Barry K."/>
            <person name="Miller A.N."/>
            <person name="Grigoriev I.V."/>
            <person name="Debuchy R."/>
            <person name="Gladieux P."/>
            <person name="Hiltunen Thoren M."/>
            <person name="Johannesson H."/>
        </authorList>
    </citation>
    <scope>NUCLEOTIDE SEQUENCE</scope>
    <source>
        <strain evidence="3">PSN324</strain>
    </source>
</reference>
<sequence length="651" mass="72112">MKLLSAIPALVLAAPLVNSFLLQIETRMPPTSRLSNIHITFLGPTEGPINFTYGSCEQQRASDSHHFITTVQDTTVDRLVWVIPMDAYSAGCISAWSVTTGLLLGRSDEQRFDAKAIQRRLTRRDNYPNHISMDNSTGVDVWGPWFDGVDHLKNSECSAIDAATAKRKNIAIVGAGMAGLMTYLCLTQQGLNNISIIEGGDRLGGRVHTVYLSGGPFDYSYQEMGPMRLPLTLTVGNVTYNMSDHQLVFQLAEEMNRLNDGDENLKIDFITWYESGSSQLPHGGGSRRVGDIPIQQGIVGVNDSLVGSGSSDMSIEEIFDKVNKALPCKDFCVEMATNMFKAHRKWLDRGLFDLAGSNEFAFMVGVANNNANDTHFGYWGRGASSFWDKLCEDMYLNTTTWRTIDGGMARLPLSFTPLVEDAVTFGRPINKVLYSPETQTVTLESRGDGSNDEYNTPAPVTSAHDYVALEFETRFWEHLDEPIHGSCWVAGPEYPGIGSICYPSYNINGTGRGSLLGSYISNPAWTERWIATKEEEHVAYVLKAMRGIHGEIVDEQYTGRYSRVCGALDPLEGASWADPSVGQHQLYLPEYFKTHGNMIFIGEHTSYTHAWIASALESGIRGSVQLLLELGLVDEAKATVEKWMGRWIDVQ</sequence>
<dbReference type="GO" id="GO:0016491">
    <property type="term" value="F:oxidoreductase activity"/>
    <property type="evidence" value="ECO:0007669"/>
    <property type="project" value="InterPro"/>
</dbReference>
<evidence type="ECO:0000313" key="3">
    <source>
        <dbReference type="EMBL" id="KAK4467205.1"/>
    </source>
</evidence>
<name>A0AAV9I5M6_9PEZI</name>